<accession>A0A1I5PCV0</accession>
<evidence type="ECO:0000313" key="1">
    <source>
        <dbReference type="EMBL" id="SFP31938.1"/>
    </source>
</evidence>
<proteinExistence type="predicted"/>
<keyword evidence="2" id="KW-1185">Reference proteome</keyword>
<organism evidence="1 2">
    <name type="scientific">Tranquillimonas alkanivorans</name>
    <dbReference type="NCBI Taxonomy" id="441119"/>
    <lineage>
        <taxon>Bacteria</taxon>
        <taxon>Pseudomonadati</taxon>
        <taxon>Pseudomonadota</taxon>
        <taxon>Alphaproteobacteria</taxon>
        <taxon>Rhodobacterales</taxon>
        <taxon>Roseobacteraceae</taxon>
        <taxon>Tranquillimonas</taxon>
    </lineage>
</organism>
<evidence type="ECO:0000313" key="2">
    <source>
        <dbReference type="Proteomes" id="UP000199356"/>
    </source>
</evidence>
<dbReference type="InterPro" id="IPR011033">
    <property type="entry name" value="PRC_barrel-like_sf"/>
</dbReference>
<gene>
    <name evidence="1" type="ORF">SAMN04488047_10544</name>
</gene>
<name>A0A1I5PCV0_9RHOB</name>
<evidence type="ECO:0008006" key="3">
    <source>
        <dbReference type="Google" id="ProtNLM"/>
    </source>
</evidence>
<dbReference type="EMBL" id="FOXA01000005">
    <property type="protein sequence ID" value="SFP31938.1"/>
    <property type="molecule type" value="Genomic_DNA"/>
</dbReference>
<dbReference type="Proteomes" id="UP000199356">
    <property type="component" value="Unassembled WGS sequence"/>
</dbReference>
<dbReference type="RefSeq" id="WP_093420174.1">
    <property type="nucleotide sequence ID" value="NZ_FOXA01000005.1"/>
</dbReference>
<dbReference type="AlphaFoldDB" id="A0A1I5PCV0"/>
<protein>
    <recommendedName>
        <fullName evidence="3">PRC-barrel domain-containing protein</fullName>
    </recommendedName>
</protein>
<dbReference type="OrthoDB" id="7865530at2"/>
<sequence>MTHKLSDLLSYGGKADGDTFPVTALFHEPATQKLRYVALDIGGWLQRNEVLVEAERMGQVDPSAKTWNVRLAKDELEGAPHWDHVDPAMAFTAWPPLIVGPFGGTYSPLLMQAQLAAESHDAERENPEGLPEEALRDEQGRMHQLEQTEDWLGREARTQDDGYLGRVHDVEFDDPPRTLLNLLVERESGAIVSVPAAKLRRVDEQNRAVFNGTVADYA</sequence>
<dbReference type="STRING" id="441119.SAMN04488047_10544"/>
<dbReference type="SUPFAM" id="SSF50346">
    <property type="entry name" value="PRC-barrel domain"/>
    <property type="match status" value="2"/>
</dbReference>
<reference evidence="1 2" key="1">
    <citation type="submission" date="2016-10" db="EMBL/GenBank/DDBJ databases">
        <authorList>
            <person name="de Groot N.N."/>
        </authorList>
    </citation>
    <scope>NUCLEOTIDE SEQUENCE [LARGE SCALE GENOMIC DNA]</scope>
    <source>
        <strain evidence="1 2">DSM 19547</strain>
    </source>
</reference>